<dbReference type="OrthoDB" id="8062037at2759"/>
<comment type="similarity">
    <text evidence="6">Belongs to the RING-type zinc finger family. ATL subfamily.</text>
</comment>
<dbReference type="EMBL" id="CAJGYO010000006">
    <property type="protein sequence ID" value="CAD6236179.1"/>
    <property type="molecule type" value="Genomic_DNA"/>
</dbReference>
<dbReference type="PROSITE" id="PS50089">
    <property type="entry name" value="ZF_RING_2"/>
    <property type="match status" value="1"/>
</dbReference>
<evidence type="ECO:0000256" key="1">
    <source>
        <dbReference type="ARBA" id="ARBA00000900"/>
    </source>
</evidence>
<dbReference type="GO" id="GO:0008270">
    <property type="term" value="F:zinc ion binding"/>
    <property type="evidence" value="ECO:0007669"/>
    <property type="project" value="UniProtKB-KW"/>
</dbReference>
<evidence type="ECO:0000256" key="2">
    <source>
        <dbReference type="ARBA" id="ARBA00012483"/>
    </source>
</evidence>
<gene>
    <name evidence="9" type="ORF">NCGR_LOCUS24168</name>
</gene>
<feature type="domain" description="RING-type" evidence="8">
    <location>
        <begin position="84"/>
        <end position="128"/>
    </location>
</feature>
<comment type="catalytic activity">
    <reaction evidence="1">
        <text>S-ubiquitinyl-[E2 ubiquitin-conjugating enzyme]-L-cysteine + [acceptor protein]-L-lysine = [E2 ubiquitin-conjugating enzyme]-L-cysteine + N(6)-ubiquitinyl-[acceptor protein]-L-lysine.</text>
        <dbReference type="EC" id="2.3.2.27"/>
    </reaction>
</comment>
<keyword evidence="3" id="KW-0479">Metal-binding</keyword>
<protein>
    <recommendedName>
        <fullName evidence="2">RING-type E3 ubiquitin transferase</fullName>
        <ecNumber evidence="2">2.3.2.27</ecNumber>
    </recommendedName>
</protein>
<reference evidence="9" key="1">
    <citation type="submission" date="2020-10" db="EMBL/GenBank/DDBJ databases">
        <authorList>
            <person name="Han B."/>
            <person name="Lu T."/>
            <person name="Zhao Q."/>
            <person name="Huang X."/>
            <person name="Zhao Y."/>
        </authorList>
    </citation>
    <scope>NUCLEOTIDE SEQUENCE</scope>
</reference>
<comment type="caution">
    <text evidence="9">The sequence shown here is derived from an EMBL/GenBank/DDBJ whole genome shotgun (WGS) entry which is preliminary data.</text>
</comment>
<dbReference type="Gene3D" id="3.30.40.10">
    <property type="entry name" value="Zinc/RING finger domain, C3HC4 (zinc finger)"/>
    <property type="match status" value="1"/>
</dbReference>
<evidence type="ECO:0000313" key="10">
    <source>
        <dbReference type="Proteomes" id="UP000604825"/>
    </source>
</evidence>
<dbReference type="PANTHER" id="PTHR14155">
    <property type="entry name" value="RING FINGER DOMAIN-CONTAINING"/>
    <property type="match status" value="1"/>
</dbReference>
<dbReference type="Pfam" id="PF13639">
    <property type="entry name" value="zf-RING_2"/>
    <property type="match status" value="1"/>
</dbReference>
<evidence type="ECO:0000313" key="9">
    <source>
        <dbReference type="EMBL" id="CAD6236179.1"/>
    </source>
</evidence>
<sequence length="143" mass="15071">MAGAIFLGVLAGLVVLCSIFWVVRHCQDGTGSAKGGGGVSSAAGKQEALLNKNKDDVVVAVPQQPGGASGQRGPEPSDGDVDVCAICKARLADATWGRRRRLRPCGHVYHADCISLWLQRKWICPVCRAAVAMSRTEILDAMA</sequence>
<evidence type="ECO:0000256" key="3">
    <source>
        <dbReference type="ARBA" id="ARBA00022723"/>
    </source>
</evidence>
<evidence type="ECO:0000256" key="7">
    <source>
        <dbReference type="PROSITE-ProRule" id="PRU00175"/>
    </source>
</evidence>
<dbReference type="GO" id="GO:0061630">
    <property type="term" value="F:ubiquitin protein ligase activity"/>
    <property type="evidence" value="ECO:0007669"/>
    <property type="project" value="UniProtKB-EC"/>
</dbReference>
<keyword evidence="5" id="KW-0862">Zinc</keyword>
<organism evidence="9 10">
    <name type="scientific">Miscanthus lutarioriparius</name>
    <dbReference type="NCBI Taxonomy" id="422564"/>
    <lineage>
        <taxon>Eukaryota</taxon>
        <taxon>Viridiplantae</taxon>
        <taxon>Streptophyta</taxon>
        <taxon>Embryophyta</taxon>
        <taxon>Tracheophyta</taxon>
        <taxon>Spermatophyta</taxon>
        <taxon>Magnoliopsida</taxon>
        <taxon>Liliopsida</taxon>
        <taxon>Poales</taxon>
        <taxon>Poaceae</taxon>
        <taxon>PACMAD clade</taxon>
        <taxon>Panicoideae</taxon>
        <taxon>Andropogonodae</taxon>
        <taxon>Andropogoneae</taxon>
        <taxon>Saccharinae</taxon>
        <taxon>Miscanthus</taxon>
    </lineage>
</organism>
<dbReference type="GO" id="GO:0016567">
    <property type="term" value="P:protein ubiquitination"/>
    <property type="evidence" value="ECO:0007669"/>
    <property type="project" value="UniProtKB-UniPathway"/>
</dbReference>
<dbReference type="SUPFAM" id="SSF57850">
    <property type="entry name" value="RING/U-box"/>
    <property type="match status" value="1"/>
</dbReference>
<dbReference type="PANTHER" id="PTHR14155:SF522">
    <property type="entry name" value="OS06G0537600 PROTEIN"/>
    <property type="match status" value="1"/>
</dbReference>
<dbReference type="InterPro" id="IPR001841">
    <property type="entry name" value="Znf_RING"/>
</dbReference>
<evidence type="ECO:0000259" key="8">
    <source>
        <dbReference type="PROSITE" id="PS50089"/>
    </source>
</evidence>
<evidence type="ECO:0000256" key="5">
    <source>
        <dbReference type="ARBA" id="ARBA00022833"/>
    </source>
</evidence>
<evidence type="ECO:0000256" key="4">
    <source>
        <dbReference type="ARBA" id="ARBA00022771"/>
    </source>
</evidence>
<dbReference type="EC" id="2.3.2.27" evidence="2"/>
<keyword evidence="4 7" id="KW-0863">Zinc-finger</keyword>
<accession>A0A811PAJ9</accession>
<dbReference type="Proteomes" id="UP000604825">
    <property type="component" value="Unassembled WGS sequence"/>
</dbReference>
<dbReference type="SMART" id="SM00184">
    <property type="entry name" value="RING"/>
    <property type="match status" value="1"/>
</dbReference>
<evidence type="ECO:0000256" key="6">
    <source>
        <dbReference type="ARBA" id="ARBA00024209"/>
    </source>
</evidence>
<dbReference type="AlphaFoldDB" id="A0A811PAJ9"/>
<dbReference type="InterPro" id="IPR013083">
    <property type="entry name" value="Znf_RING/FYVE/PHD"/>
</dbReference>
<dbReference type="InterPro" id="IPR053238">
    <property type="entry name" value="RING-H2_zinc_finger"/>
</dbReference>
<keyword evidence="10" id="KW-1185">Reference proteome</keyword>
<name>A0A811PAJ9_9POAL</name>
<dbReference type="UniPathway" id="UPA00143"/>
<proteinExistence type="inferred from homology"/>